<dbReference type="Pfam" id="PF04379">
    <property type="entry name" value="DUF525"/>
    <property type="match status" value="1"/>
</dbReference>
<dbReference type="HAMAP" id="MF_00791">
    <property type="entry name" value="ApaG"/>
    <property type="match status" value="1"/>
</dbReference>
<organism evidence="4 5">
    <name type="scientific">Acetobacter nitrogenifigens DSM 23921 = NBRC 105050</name>
    <dbReference type="NCBI Taxonomy" id="1120919"/>
    <lineage>
        <taxon>Bacteria</taxon>
        <taxon>Pseudomonadati</taxon>
        <taxon>Pseudomonadota</taxon>
        <taxon>Alphaproteobacteria</taxon>
        <taxon>Acetobacterales</taxon>
        <taxon>Acetobacteraceae</taxon>
        <taxon>Acetobacter</taxon>
    </lineage>
</organism>
<accession>A0A511XAZ7</accession>
<evidence type="ECO:0000313" key="4">
    <source>
        <dbReference type="EMBL" id="GEN60138.1"/>
    </source>
</evidence>
<evidence type="ECO:0000256" key="1">
    <source>
        <dbReference type="ARBA" id="ARBA00017693"/>
    </source>
</evidence>
<dbReference type="PANTHER" id="PTHR47191">
    <property type="entry name" value="OS05G0170800 PROTEIN"/>
    <property type="match status" value="1"/>
</dbReference>
<dbReference type="EMBL" id="BJYF01000011">
    <property type="protein sequence ID" value="GEN60138.1"/>
    <property type="molecule type" value="Genomic_DNA"/>
</dbReference>
<dbReference type="InterPro" id="IPR050718">
    <property type="entry name" value="ApaG-like"/>
</dbReference>
<feature type="domain" description="ApaG" evidence="3">
    <location>
        <begin position="30"/>
        <end position="155"/>
    </location>
</feature>
<dbReference type="RefSeq" id="WP_026397125.1">
    <property type="nucleotide sequence ID" value="NZ_AUBI01000003.1"/>
</dbReference>
<evidence type="ECO:0000259" key="3">
    <source>
        <dbReference type="PROSITE" id="PS51087"/>
    </source>
</evidence>
<dbReference type="Gene3D" id="2.60.40.1470">
    <property type="entry name" value="ApaG domain"/>
    <property type="match status" value="1"/>
</dbReference>
<evidence type="ECO:0000313" key="5">
    <source>
        <dbReference type="Proteomes" id="UP000321635"/>
    </source>
</evidence>
<comment type="caution">
    <text evidence="4">The sequence shown here is derived from an EMBL/GenBank/DDBJ whole genome shotgun (WGS) entry which is preliminary data.</text>
</comment>
<reference evidence="4 5" key="1">
    <citation type="submission" date="2019-07" db="EMBL/GenBank/DDBJ databases">
        <title>Whole genome shotgun sequence of Acetobacter nitrogenifigens NBRC 105050.</title>
        <authorList>
            <person name="Hosoyama A."/>
            <person name="Uohara A."/>
            <person name="Ohji S."/>
            <person name="Ichikawa N."/>
        </authorList>
    </citation>
    <scope>NUCLEOTIDE SEQUENCE [LARGE SCALE GENOMIC DNA]</scope>
    <source>
        <strain evidence="4 5">NBRC 105050</strain>
    </source>
</reference>
<dbReference type="STRING" id="1120919.GCA_000429165_00992"/>
<gene>
    <name evidence="2 4" type="primary">apaG</name>
    <name evidence="4" type="ORF">ANI02nite_20220</name>
</gene>
<dbReference type="InterPro" id="IPR023065">
    <property type="entry name" value="Uncharacterised_ApaG"/>
</dbReference>
<protein>
    <recommendedName>
        <fullName evidence="1 2">Protein ApaG</fullName>
    </recommendedName>
</protein>
<dbReference type="Proteomes" id="UP000321635">
    <property type="component" value="Unassembled WGS sequence"/>
</dbReference>
<evidence type="ECO:0000256" key="2">
    <source>
        <dbReference type="HAMAP-Rule" id="MF_00791"/>
    </source>
</evidence>
<proteinExistence type="inferred from homology"/>
<keyword evidence="5" id="KW-1185">Reference proteome</keyword>
<sequence>MSGRPPMPPKPFADAEAALNEAIAALPSYEATTQGLRVQVRAFWLDDQSQPEENNFCWAYRIRIENHGATSVQLLERSWEIIDGRGNVEHVRGEGVVGEQPVIESGSGFEYTSGASLDTPSGIMRGAYHMIEVATGRGFEISIPAFSLDSPYQSGLIH</sequence>
<dbReference type="PANTHER" id="PTHR47191:SF2">
    <property type="entry name" value="OS05G0170800 PROTEIN"/>
    <property type="match status" value="1"/>
</dbReference>
<dbReference type="PROSITE" id="PS51087">
    <property type="entry name" value="APAG"/>
    <property type="match status" value="1"/>
</dbReference>
<name>A0A511XAZ7_9PROT</name>
<dbReference type="AlphaFoldDB" id="A0A511XAZ7"/>
<dbReference type="InterPro" id="IPR007474">
    <property type="entry name" value="ApaG_domain"/>
</dbReference>
<dbReference type="OrthoDB" id="9795226at2"/>
<dbReference type="SUPFAM" id="SSF110069">
    <property type="entry name" value="ApaG-like"/>
    <property type="match status" value="1"/>
</dbReference>
<dbReference type="InterPro" id="IPR036767">
    <property type="entry name" value="ApaG_sf"/>
</dbReference>
<dbReference type="NCBIfam" id="NF003967">
    <property type="entry name" value="PRK05461.1"/>
    <property type="match status" value="1"/>
</dbReference>